<organism evidence="1">
    <name type="scientific">marine metagenome</name>
    <dbReference type="NCBI Taxonomy" id="408172"/>
    <lineage>
        <taxon>unclassified sequences</taxon>
        <taxon>metagenomes</taxon>
        <taxon>ecological metagenomes</taxon>
    </lineage>
</organism>
<dbReference type="EMBL" id="UINC01169611">
    <property type="protein sequence ID" value="SVD73235.1"/>
    <property type="molecule type" value="Genomic_DNA"/>
</dbReference>
<name>A0A382XRF9_9ZZZZ</name>
<evidence type="ECO:0000313" key="1">
    <source>
        <dbReference type="EMBL" id="SVD73235.1"/>
    </source>
</evidence>
<accession>A0A382XRF9</accession>
<dbReference type="AlphaFoldDB" id="A0A382XRF9"/>
<reference evidence="1" key="1">
    <citation type="submission" date="2018-05" db="EMBL/GenBank/DDBJ databases">
        <authorList>
            <person name="Lanie J.A."/>
            <person name="Ng W.-L."/>
            <person name="Kazmierczak K.M."/>
            <person name="Andrzejewski T.M."/>
            <person name="Davidsen T.M."/>
            <person name="Wayne K.J."/>
            <person name="Tettelin H."/>
            <person name="Glass J.I."/>
            <person name="Rusch D."/>
            <person name="Podicherti R."/>
            <person name="Tsui H.-C.T."/>
            <person name="Winkler M.E."/>
        </authorList>
    </citation>
    <scope>NUCLEOTIDE SEQUENCE</scope>
</reference>
<protein>
    <submittedName>
        <fullName evidence="1">Uncharacterized protein</fullName>
    </submittedName>
</protein>
<proteinExistence type="predicted"/>
<sequence length="192" mass="19843">MATSATPYGAVPINTTSASGSFTGKVQHIKIASAYDTAIFNGDFVKLVTAGTVEKDEGTATLTPIGIFLGCKYTDPNSSQLTFNQTWPADTSASDAAAYVLVDPNVLFKMQSDETVAQTALGANAAVVQTAGSTTIGNSKNKFDGSSVATTNTLPVKVVDFVDGPTSTVGDTYTDVIVKFNVGHQLTNTTGI</sequence>
<gene>
    <name evidence="1" type="ORF">METZ01_LOCUS426089</name>
</gene>